<protein>
    <submittedName>
        <fullName evidence="1">Uncharacterized protein</fullName>
    </submittedName>
</protein>
<dbReference type="EMBL" id="BARV01000078">
    <property type="protein sequence ID" value="GAH92960.1"/>
    <property type="molecule type" value="Genomic_DNA"/>
</dbReference>
<proteinExistence type="predicted"/>
<sequence>MDKVLPGGIYKDLLLEGETEDVAFEVPANRVIELLYGEYKVSTAAPEGDRLLRCRVLANDYSKLLTLFEFTLAASLSKTIDFGISQIINTMVDDVIQLPSRFLLTAGMSLRFYIMNGQVGDSFSFSGKYVEWID</sequence>
<gene>
    <name evidence="1" type="ORF">S06H3_00448</name>
</gene>
<dbReference type="AlphaFoldDB" id="X1KH82"/>
<comment type="caution">
    <text evidence="1">The sequence shown here is derived from an EMBL/GenBank/DDBJ whole genome shotgun (WGS) entry which is preliminary data.</text>
</comment>
<organism evidence="1">
    <name type="scientific">marine sediment metagenome</name>
    <dbReference type="NCBI Taxonomy" id="412755"/>
    <lineage>
        <taxon>unclassified sequences</taxon>
        <taxon>metagenomes</taxon>
        <taxon>ecological metagenomes</taxon>
    </lineage>
</organism>
<name>X1KH82_9ZZZZ</name>
<evidence type="ECO:0000313" key="1">
    <source>
        <dbReference type="EMBL" id="GAH92960.1"/>
    </source>
</evidence>
<reference evidence="1" key="1">
    <citation type="journal article" date="2014" name="Front. Microbiol.">
        <title>High frequency of phylogenetically diverse reductive dehalogenase-homologous genes in deep subseafloor sedimentary metagenomes.</title>
        <authorList>
            <person name="Kawai M."/>
            <person name="Futagami T."/>
            <person name="Toyoda A."/>
            <person name="Takaki Y."/>
            <person name="Nishi S."/>
            <person name="Hori S."/>
            <person name="Arai W."/>
            <person name="Tsubouchi T."/>
            <person name="Morono Y."/>
            <person name="Uchiyama I."/>
            <person name="Ito T."/>
            <person name="Fujiyama A."/>
            <person name="Inagaki F."/>
            <person name="Takami H."/>
        </authorList>
    </citation>
    <scope>NUCLEOTIDE SEQUENCE</scope>
    <source>
        <strain evidence="1">Expedition CK06-06</strain>
    </source>
</reference>
<accession>X1KH82</accession>